<dbReference type="InterPro" id="IPR027417">
    <property type="entry name" value="P-loop_NTPase"/>
</dbReference>
<evidence type="ECO:0000313" key="8">
    <source>
        <dbReference type="EMBL" id="MCC3297471.1"/>
    </source>
</evidence>
<dbReference type="FunFam" id="3.40.50.300:FF:000042">
    <property type="entry name" value="Maltose/maltodextrin ABC transporter, ATP-binding protein"/>
    <property type="match status" value="1"/>
</dbReference>
<accession>A0A9X1MCY9</accession>
<dbReference type="SUPFAM" id="SSF50331">
    <property type="entry name" value="MOP-like"/>
    <property type="match status" value="1"/>
</dbReference>
<keyword evidence="5" id="KW-1278">Translocase</keyword>
<keyword evidence="9" id="KW-1185">Reference proteome</keyword>
<dbReference type="Pfam" id="PF08402">
    <property type="entry name" value="TOBE_2"/>
    <property type="match status" value="1"/>
</dbReference>
<dbReference type="GO" id="GO:0055052">
    <property type="term" value="C:ATP-binding cassette (ABC) transporter complex, substrate-binding subunit-containing"/>
    <property type="evidence" value="ECO:0007669"/>
    <property type="project" value="TreeGrafter"/>
</dbReference>
<organism evidence="8 9">
    <name type="scientific">Arthrobacter caoxuetaonis</name>
    <dbReference type="NCBI Taxonomy" id="2886935"/>
    <lineage>
        <taxon>Bacteria</taxon>
        <taxon>Bacillati</taxon>
        <taxon>Actinomycetota</taxon>
        <taxon>Actinomycetes</taxon>
        <taxon>Micrococcales</taxon>
        <taxon>Micrococcaceae</taxon>
        <taxon>Arthrobacter</taxon>
    </lineage>
</organism>
<reference evidence="8" key="1">
    <citation type="submission" date="2021-10" db="EMBL/GenBank/DDBJ databases">
        <title>Novel species in genus Arthrobacter.</title>
        <authorList>
            <person name="Liu Y."/>
        </authorList>
    </citation>
    <scope>NUCLEOTIDE SEQUENCE</scope>
    <source>
        <strain evidence="8">Zg-Y453</strain>
    </source>
</reference>
<dbReference type="InterPro" id="IPR003593">
    <property type="entry name" value="AAA+_ATPase"/>
</dbReference>
<keyword evidence="6" id="KW-0472">Membrane</keyword>
<dbReference type="Pfam" id="PF00005">
    <property type="entry name" value="ABC_tran"/>
    <property type="match status" value="1"/>
</dbReference>
<evidence type="ECO:0000259" key="7">
    <source>
        <dbReference type="PROSITE" id="PS50893"/>
    </source>
</evidence>
<keyword evidence="2" id="KW-1003">Cell membrane</keyword>
<evidence type="ECO:0000256" key="1">
    <source>
        <dbReference type="ARBA" id="ARBA00022448"/>
    </source>
</evidence>
<dbReference type="RefSeq" id="WP_227895359.1">
    <property type="nucleotide sequence ID" value="NZ_CP099466.1"/>
</dbReference>
<gene>
    <name evidence="8" type="ORF">LJ757_06585</name>
</gene>
<evidence type="ECO:0000313" key="9">
    <source>
        <dbReference type="Proteomes" id="UP001139158"/>
    </source>
</evidence>
<dbReference type="GO" id="GO:0005524">
    <property type="term" value="F:ATP binding"/>
    <property type="evidence" value="ECO:0007669"/>
    <property type="project" value="UniProtKB-KW"/>
</dbReference>
<dbReference type="Gene3D" id="2.40.50.100">
    <property type="match status" value="1"/>
</dbReference>
<dbReference type="InterPro" id="IPR003439">
    <property type="entry name" value="ABC_transporter-like_ATP-bd"/>
</dbReference>
<dbReference type="SMART" id="SM00382">
    <property type="entry name" value="AAA"/>
    <property type="match status" value="1"/>
</dbReference>
<dbReference type="InterPro" id="IPR012340">
    <property type="entry name" value="NA-bd_OB-fold"/>
</dbReference>
<evidence type="ECO:0000256" key="2">
    <source>
        <dbReference type="ARBA" id="ARBA00022475"/>
    </source>
</evidence>
<dbReference type="GO" id="GO:0140359">
    <property type="term" value="F:ABC-type transporter activity"/>
    <property type="evidence" value="ECO:0007669"/>
    <property type="project" value="UniProtKB-ARBA"/>
</dbReference>
<dbReference type="InterPro" id="IPR017871">
    <property type="entry name" value="ABC_transporter-like_CS"/>
</dbReference>
<sequence length="362" mass="39514">MTRVFLESIEKRYPGSAPSVADLNLTIEDGEFFTLLGPSGCGKSTTLRMVAGFIQPSRGRILFNDRDVTNTAPNRRDTGMVFQNYALFPHMTVRANVGYGLSVRRTARAEKNKRVDRALQQVGLESYADRRIDMLSGGQQQRVALARALVIQPSVLLLDEPLSNLDAKLREETRAEIRGTQKAAGITSIYVTHDQAEAMAMSDRVAILESGRLHQVAPPREVYHRPATSFVARFIGRSNVLECTVLESSTDTVHLKLADGSVLRAPRVAGTVSGNAAAGDTAAVSLRPESFTMHTDTGGQSRPGTLRGTVKTAEFTGAVNVYEVDWNGKELVVSVPDSEDRAQPGDRVTLFPHPDRVWLVAP</sequence>
<dbReference type="Proteomes" id="UP001139158">
    <property type="component" value="Unassembled WGS sequence"/>
</dbReference>
<evidence type="ECO:0000256" key="6">
    <source>
        <dbReference type="ARBA" id="ARBA00023136"/>
    </source>
</evidence>
<evidence type="ECO:0000256" key="3">
    <source>
        <dbReference type="ARBA" id="ARBA00022741"/>
    </source>
</evidence>
<dbReference type="GO" id="GO:0016887">
    <property type="term" value="F:ATP hydrolysis activity"/>
    <property type="evidence" value="ECO:0007669"/>
    <property type="project" value="InterPro"/>
</dbReference>
<dbReference type="Gene3D" id="3.40.50.300">
    <property type="entry name" value="P-loop containing nucleotide triphosphate hydrolases"/>
    <property type="match status" value="1"/>
</dbReference>
<dbReference type="Gene3D" id="2.40.50.140">
    <property type="entry name" value="Nucleic acid-binding proteins"/>
    <property type="match status" value="1"/>
</dbReference>
<dbReference type="PANTHER" id="PTHR43875">
    <property type="entry name" value="MALTODEXTRIN IMPORT ATP-BINDING PROTEIN MSMX"/>
    <property type="match status" value="1"/>
</dbReference>
<dbReference type="EMBL" id="JAJFZV010000005">
    <property type="protein sequence ID" value="MCC3297471.1"/>
    <property type="molecule type" value="Genomic_DNA"/>
</dbReference>
<keyword evidence="3" id="KW-0547">Nucleotide-binding</keyword>
<protein>
    <submittedName>
        <fullName evidence="8">ABC transporter ATP-binding protein</fullName>
    </submittedName>
</protein>
<feature type="domain" description="ABC transporter" evidence="7">
    <location>
        <begin position="4"/>
        <end position="235"/>
    </location>
</feature>
<dbReference type="InterPro" id="IPR013611">
    <property type="entry name" value="Transp-assoc_OB_typ2"/>
</dbReference>
<comment type="caution">
    <text evidence="8">The sequence shown here is derived from an EMBL/GenBank/DDBJ whole genome shotgun (WGS) entry which is preliminary data.</text>
</comment>
<dbReference type="SUPFAM" id="SSF52540">
    <property type="entry name" value="P-loop containing nucleoside triphosphate hydrolases"/>
    <property type="match status" value="1"/>
</dbReference>
<keyword evidence="1" id="KW-0813">Transport</keyword>
<dbReference type="PANTHER" id="PTHR43875:SF15">
    <property type="entry name" value="TREHALOSE IMPORT ATP-BINDING PROTEIN SUGC"/>
    <property type="match status" value="1"/>
</dbReference>
<keyword evidence="4 8" id="KW-0067">ATP-binding</keyword>
<name>A0A9X1MCY9_9MICC</name>
<dbReference type="PROSITE" id="PS00211">
    <property type="entry name" value="ABC_TRANSPORTER_1"/>
    <property type="match status" value="1"/>
</dbReference>
<dbReference type="AlphaFoldDB" id="A0A9X1MCY9"/>
<proteinExistence type="predicted"/>
<dbReference type="PROSITE" id="PS50893">
    <property type="entry name" value="ABC_TRANSPORTER_2"/>
    <property type="match status" value="1"/>
</dbReference>
<dbReference type="InterPro" id="IPR008995">
    <property type="entry name" value="Mo/tungstate-bd_C_term_dom"/>
</dbReference>
<evidence type="ECO:0000256" key="5">
    <source>
        <dbReference type="ARBA" id="ARBA00022967"/>
    </source>
</evidence>
<evidence type="ECO:0000256" key="4">
    <source>
        <dbReference type="ARBA" id="ARBA00022840"/>
    </source>
</evidence>
<dbReference type="InterPro" id="IPR047641">
    <property type="entry name" value="ABC_transpr_MalK/UgpC-like"/>
</dbReference>